<dbReference type="InterPro" id="IPR019658">
    <property type="entry name" value="DUF2515"/>
</dbReference>
<dbReference type="Proteomes" id="UP000315711">
    <property type="component" value="Unassembled WGS sequence"/>
</dbReference>
<dbReference type="Pfam" id="PF10720">
    <property type="entry name" value="DUF2515"/>
    <property type="match status" value="1"/>
</dbReference>
<dbReference type="EMBL" id="VLKZ01000002">
    <property type="protein sequence ID" value="TWI58913.1"/>
    <property type="molecule type" value="Genomic_DNA"/>
</dbReference>
<evidence type="ECO:0000313" key="2">
    <source>
        <dbReference type="Proteomes" id="UP000315711"/>
    </source>
</evidence>
<accession>A0A562QQG2</accession>
<name>A0A562QQG2_9BACI</name>
<organism evidence="1 2">
    <name type="scientific">Halalkalibacter nanhaiisediminis</name>
    <dbReference type="NCBI Taxonomy" id="688079"/>
    <lineage>
        <taxon>Bacteria</taxon>
        <taxon>Bacillati</taxon>
        <taxon>Bacillota</taxon>
        <taxon>Bacilli</taxon>
        <taxon>Bacillales</taxon>
        <taxon>Bacillaceae</taxon>
        <taxon>Halalkalibacter</taxon>
    </lineage>
</organism>
<dbReference type="AlphaFoldDB" id="A0A562QQG2"/>
<comment type="caution">
    <text evidence="1">The sequence shown here is derived from an EMBL/GenBank/DDBJ whole genome shotgun (WGS) entry which is preliminary data.</text>
</comment>
<sequence length="328" mass="39840">MKEYQLLNEMRNKTIQANKDNISRTVMYEQFFKANKEIKWSLLAGMVSRNAGWNMTDLESEWFQTLLKKRERQLLFQTFERANWTIFADAYPQLLWYEAEKQRREPRYQYLAKLGVSQFMQDEWRCFFERGDEDRLCTALIINEQYMLEQTVMKYPIYRDEVFGTFRYFLEEHAHMSYVLFPTINGKIYGLYVRNFKDVRARIWLGKQLQRLLFHPSIYELIFTFALKTPPTGSRNDYYQYMGWATRNTSPVLRKTYPIVPHSWHVKEDWSMQENNVEVLFTPIRATKPVERTNWLKRKYYELYITMKVKEWFSTILNREKGVSKGKA</sequence>
<dbReference type="RefSeq" id="WP_158639971.1">
    <property type="nucleotide sequence ID" value="NZ_VLKZ01000002.1"/>
</dbReference>
<gene>
    <name evidence="1" type="ORF">IQ10_00621</name>
</gene>
<evidence type="ECO:0000313" key="1">
    <source>
        <dbReference type="EMBL" id="TWI58913.1"/>
    </source>
</evidence>
<protein>
    <submittedName>
        <fullName evidence="1">Uncharacterized protein DUF2515</fullName>
    </submittedName>
</protein>
<keyword evidence="2" id="KW-1185">Reference proteome</keyword>
<proteinExistence type="predicted"/>
<reference evidence="1 2" key="1">
    <citation type="journal article" date="2015" name="Stand. Genomic Sci.">
        <title>Genomic Encyclopedia of Bacterial and Archaeal Type Strains, Phase III: the genomes of soil and plant-associated and newly described type strains.</title>
        <authorList>
            <person name="Whitman W.B."/>
            <person name="Woyke T."/>
            <person name="Klenk H.P."/>
            <person name="Zhou Y."/>
            <person name="Lilburn T.G."/>
            <person name="Beck B.J."/>
            <person name="De Vos P."/>
            <person name="Vandamme P."/>
            <person name="Eisen J.A."/>
            <person name="Garrity G."/>
            <person name="Hugenholtz P."/>
            <person name="Kyrpides N.C."/>
        </authorList>
    </citation>
    <scope>NUCLEOTIDE SEQUENCE [LARGE SCALE GENOMIC DNA]</scope>
    <source>
        <strain evidence="1 2">CGMCC 1.10116</strain>
    </source>
</reference>
<dbReference type="OrthoDB" id="2690514at2"/>